<comment type="catalytic activity">
    <reaction evidence="1">
        <text>ATP + protein L-histidine = ADP + protein N-phospho-L-histidine.</text>
        <dbReference type="EC" id="2.7.13.3"/>
    </reaction>
</comment>
<evidence type="ECO:0000256" key="7">
    <source>
        <dbReference type="ARBA" id="ARBA00022692"/>
    </source>
</evidence>
<dbReference type="Gene3D" id="3.30.565.10">
    <property type="entry name" value="Histidine kinase-like ATPase, C-terminal domain"/>
    <property type="match status" value="1"/>
</dbReference>
<keyword evidence="13 14" id="KW-0472">Membrane</keyword>
<dbReference type="SMART" id="SM00388">
    <property type="entry name" value="HisKA"/>
    <property type="match status" value="1"/>
</dbReference>
<sequence length="460" mass="51375">MIYLNRLNPTRRLVGRVFLWFWMTFLVTAMLALWLGRMLVEDVDFGTPQAQDVVLLEQGRQRILQHEQSGRSIRQALVRSGRSLRHRLLAVELGARVVVRTEGRPPLHREMDDLIKMAGQPTPISLIRGPMKLTGPLQFEYQGKQYALFTATMTDRPAYPRTLPWLILLAVAITIVLSYWFAKSLAKPILQLQKTSQELAKGNLRARIQTGLERQDELGQLARDFNGMAQQLERLWTAQKRLLADISHELRSPLARLQMAVGLAHQQQVEPGALDRIEREADRMESMINQLLQLARAEADAPQMQTIMLPDLLDGLLADAHFEATICQRHFVISLIPDCKVVGNPELLCSAVENVIRNAIHYSELNVDAEITADASHWKITIVDDGPGLSEEECSAIFDPFYRASLARDRKSGGVGLGLAIAKTAVELHHGTIQARPAANGGLAVTLSFPLDGSTKWSGT</sequence>
<dbReference type="SUPFAM" id="SSF47384">
    <property type="entry name" value="Homodimeric domain of signal transducing histidine kinase"/>
    <property type="match status" value="1"/>
</dbReference>
<evidence type="ECO:0000256" key="13">
    <source>
        <dbReference type="ARBA" id="ARBA00023136"/>
    </source>
</evidence>
<keyword evidence="8" id="KW-0547">Nucleotide-binding</keyword>
<dbReference type="Proteomes" id="UP000256561">
    <property type="component" value="Unassembled WGS sequence"/>
</dbReference>
<dbReference type="EC" id="2.7.13.3" evidence="3"/>
<keyword evidence="9" id="KW-0418">Kinase</keyword>
<dbReference type="Pfam" id="PF02518">
    <property type="entry name" value="HATPase_c"/>
    <property type="match status" value="1"/>
</dbReference>
<keyword evidence="12" id="KW-0902">Two-component regulatory system</keyword>
<dbReference type="InterPro" id="IPR004358">
    <property type="entry name" value="Sig_transdc_His_kin-like_C"/>
</dbReference>
<dbReference type="SMART" id="SM00304">
    <property type="entry name" value="HAMP"/>
    <property type="match status" value="1"/>
</dbReference>
<dbReference type="Pfam" id="PF00672">
    <property type="entry name" value="HAMP"/>
    <property type="match status" value="1"/>
</dbReference>
<dbReference type="SUPFAM" id="SSF55874">
    <property type="entry name" value="ATPase domain of HSP90 chaperone/DNA topoisomerase II/histidine kinase"/>
    <property type="match status" value="1"/>
</dbReference>
<dbReference type="InterPro" id="IPR036890">
    <property type="entry name" value="HATPase_C_sf"/>
</dbReference>
<evidence type="ECO:0000256" key="3">
    <source>
        <dbReference type="ARBA" id="ARBA00012438"/>
    </source>
</evidence>
<evidence type="ECO:0000259" key="15">
    <source>
        <dbReference type="PROSITE" id="PS50109"/>
    </source>
</evidence>
<feature type="domain" description="Histidine kinase" evidence="15">
    <location>
        <begin position="245"/>
        <end position="453"/>
    </location>
</feature>
<dbReference type="PROSITE" id="PS50109">
    <property type="entry name" value="HIS_KIN"/>
    <property type="match status" value="1"/>
</dbReference>
<dbReference type="CDD" id="cd00082">
    <property type="entry name" value="HisKA"/>
    <property type="match status" value="1"/>
</dbReference>
<gene>
    <name evidence="17" type="ORF">DXV75_06775</name>
</gene>
<dbReference type="GO" id="GO:0005524">
    <property type="term" value="F:ATP binding"/>
    <property type="evidence" value="ECO:0007669"/>
    <property type="project" value="UniProtKB-KW"/>
</dbReference>
<dbReference type="InterPro" id="IPR003660">
    <property type="entry name" value="HAMP_dom"/>
</dbReference>
<evidence type="ECO:0000256" key="12">
    <source>
        <dbReference type="ARBA" id="ARBA00023012"/>
    </source>
</evidence>
<keyword evidence="6" id="KW-0808">Transferase</keyword>
<dbReference type="Gene3D" id="1.10.287.130">
    <property type="match status" value="1"/>
</dbReference>
<comment type="subcellular location">
    <subcellularLocation>
        <location evidence="2">Cell membrane</location>
        <topology evidence="2">Multi-pass membrane protein</topology>
    </subcellularLocation>
</comment>
<evidence type="ECO:0000256" key="6">
    <source>
        <dbReference type="ARBA" id="ARBA00022679"/>
    </source>
</evidence>
<evidence type="ECO:0000256" key="2">
    <source>
        <dbReference type="ARBA" id="ARBA00004651"/>
    </source>
</evidence>
<dbReference type="AlphaFoldDB" id="A0A3D8MA74"/>
<comment type="caution">
    <text evidence="17">The sequence shown here is derived from an EMBL/GenBank/DDBJ whole genome shotgun (WGS) entry which is preliminary data.</text>
</comment>
<dbReference type="SUPFAM" id="SSF158472">
    <property type="entry name" value="HAMP domain-like"/>
    <property type="match status" value="1"/>
</dbReference>
<evidence type="ECO:0000256" key="9">
    <source>
        <dbReference type="ARBA" id="ARBA00022777"/>
    </source>
</evidence>
<dbReference type="InterPro" id="IPR003594">
    <property type="entry name" value="HATPase_dom"/>
</dbReference>
<feature type="transmembrane region" description="Helical" evidence="14">
    <location>
        <begin position="17"/>
        <end position="35"/>
    </location>
</feature>
<dbReference type="GO" id="GO:0000155">
    <property type="term" value="F:phosphorelay sensor kinase activity"/>
    <property type="evidence" value="ECO:0007669"/>
    <property type="project" value="InterPro"/>
</dbReference>
<evidence type="ECO:0000313" key="17">
    <source>
        <dbReference type="EMBL" id="RDV26685.1"/>
    </source>
</evidence>
<dbReference type="PANTHER" id="PTHR45528">
    <property type="entry name" value="SENSOR HISTIDINE KINASE CPXA"/>
    <property type="match status" value="1"/>
</dbReference>
<organism evidence="17 18">
    <name type="scientific">Alteromonas aestuariivivens</name>
    <dbReference type="NCBI Taxonomy" id="1938339"/>
    <lineage>
        <taxon>Bacteria</taxon>
        <taxon>Pseudomonadati</taxon>
        <taxon>Pseudomonadota</taxon>
        <taxon>Gammaproteobacteria</taxon>
        <taxon>Alteromonadales</taxon>
        <taxon>Alteromonadaceae</taxon>
        <taxon>Alteromonas/Salinimonas group</taxon>
        <taxon>Alteromonas</taxon>
    </lineage>
</organism>
<reference evidence="18" key="1">
    <citation type="submission" date="2018-08" db="EMBL/GenBank/DDBJ databases">
        <authorList>
            <person name="Zhang J."/>
            <person name="Du Z.-J."/>
        </authorList>
    </citation>
    <scope>NUCLEOTIDE SEQUENCE [LARGE SCALE GENOMIC DNA]</scope>
    <source>
        <strain evidence="18">KCTC 52655</strain>
    </source>
</reference>
<keyword evidence="5" id="KW-0597">Phosphoprotein</keyword>
<dbReference type="CDD" id="cd06225">
    <property type="entry name" value="HAMP"/>
    <property type="match status" value="1"/>
</dbReference>
<keyword evidence="11 14" id="KW-1133">Transmembrane helix</keyword>
<dbReference type="Pfam" id="PF00512">
    <property type="entry name" value="HisKA"/>
    <property type="match status" value="1"/>
</dbReference>
<protein>
    <recommendedName>
        <fullName evidence="3">histidine kinase</fullName>
        <ecNumber evidence="3">2.7.13.3</ecNumber>
    </recommendedName>
</protein>
<keyword evidence="18" id="KW-1185">Reference proteome</keyword>
<keyword evidence="4" id="KW-1003">Cell membrane</keyword>
<dbReference type="EMBL" id="QRHA01000004">
    <property type="protein sequence ID" value="RDV26685.1"/>
    <property type="molecule type" value="Genomic_DNA"/>
</dbReference>
<evidence type="ECO:0000256" key="8">
    <source>
        <dbReference type="ARBA" id="ARBA00022741"/>
    </source>
</evidence>
<dbReference type="OrthoDB" id="9804645at2"/>
<dbReference type="InterPro" id="IPR003661">
    <property type="entry name" value="HisK_dim/P_dom"/>
</dbReference>
<dbReference type="PROSITE" id="PS50885">
    <property type="entry name" value="HAMP"/>
    <property type="match status" value="1"/>
</dbReference>
<dbReference type="GO" id="GO:0005886">
    <property type="term" value="C:plasma membrane"/>
    <property type="evidence" value="ECO:0007669"/>
    <property type="project" value="UniProtKB-SubCell"/>
</dbReference>
<name>A0A3D8MA74_9ALTE</name>
<dbReference type="Gene3D" id="1.10.8.500">
    <property type="entry name" value="HAMP domain in histidine kinase"/>
    <property type="match status" value="1"/>
</dbReference>
<keyword evidence="10" id="KW-0067">ATP-binding</keyword>
<proteinExistence type="predicted"/>
<accession>A0A3D8MA74</accession>
<evidence type="ECO:0000256" key="10">
    <source>
        <dbReference type="ARBA" id="ARBA00022840"/>
    </source>
</evidence>
<dbReference type="InterPro" id="IPR050398">
    <property type="entry name" value="HssS/ArlS-like"/>
</dbReference>
<evidence type="ECO:0000256" key="1">
    <source>
        <dbReference type="ARBA" id="ARBA00000085"/>
    </source>
</evidence>
<keyword evidence="7 14" id="KW-0812">Transmembrane</keyword>
<dbReference type="PANTHER" id="PTHR45528:SF1">
    <property type="entry name" value="SENSOR HISTIDINE KINASE CPXA"/>
    <property type="match status" value="1"/>
</dbReference>
<dbReference type="PRINTS" id="PR00344">
    <property type="entry name" value="BCTRLSENSOR"/>
</dbReference>
<dbReference type="SMART" id="SM00387">
    <property type="entry name" value="HATPase_c"/>
    <property type="match status" value="1"/>
</dbReference>
<feature type="transmembrane region" description="Helical" evidence="14">
    <location>
        <begin position="163"/>
        <end position="182"/>
    </location>
</feature>
<evidence type="ECO:0000256" key="5">
    <source>
        <dbReference type="ARBA" id="ARBA00022553"/>
    </source>
</evidence>
<dbReference type="InterPro" id="IPR036097">
    <property type="entry name" value="HisK_dim/P_sf"/>
</dbReference>
<dbReference type="RefSeq" id="WP_115592638.1">
    <property type="nucleotide sequence ID" value="NZ_QRHA01000004.1"/>
</dbReference>
<evidence type="ECO:0000256" key="14">
    <source>
        <dbReference type="SAM" id="Phobius"/>
    </source>
</evidence>
<feature type="domain" description="HAMP" evidence="16">
    <location>
        <begin position="183"/>
        <end position="237"/>
    </location>
</feature>
<evidence type="ECO:0000256" key="4">
    <source>
        <dbReference type="ARBA" id="ARBA00022475"/>
    </source>
</evidence>
<dbReference type="InterPro" id="IPR005467">
    <property type="entry name" value="His_kinase_dom"/>
</dbReference>
<evidence type="ECO:0000313" key="18">
    <source>
        <dbReference type="Proteomes" id="UP000256561"/>
    </source>
</evidence>
<evidence type="ECO:0000259" key="16">
    <source>
        <dbReference type="PROSITE" id="PS50885"/>
    </source>
</evidence>
<evidence type="ECO:0000256" key="11">
    <source>
        <dbReference type="ARBA" id="ARBA00022989"/>
    </source>
</evidence>